<keyword evidence="1" id="KW-0175">Coiled coil</keyword>
<evidence type="ECO:0000313" key="2">
    <source>
        <dbReference type="EMBL" id="TWV53592.1"/>
    </source>
</evidence>
<organism evidence="2 3">
    <name type="scientific">Streptomyces misionensis</name>
    <dbReference type="NCBI Taxonomy" id="67331"/>
    <lineage>
        <taxon>Bacteria</taxon>
        <taxon>Bacillati</taxon>
        <taxon>Actinomycetota</taxon>
        <taxon>Actinomycetes</taxon>
        <taxon>Kitasatosporales</taxon>
        <taxon>Streptomycetaceae</taxon>
        <taxon>Streptomyces</taxon>
    </lineage>
</organism>
<evidence type="ECO:0000256" key="1">
    <source>
        <dbReference type="SAM" id="Coils"/>
    </source>
</evidence>
<dbReference type="Proteomes" id="UP000320481">
    <property type="component" value="Unassembled WGS sequence"/>
</dbReference>
<accession>A0A5C6JWC0</accession>
<dbReference type="AlphaFoldDB" id="A0A5C6JWC0"/>
<sequence length="265" mass="29804">MPIPTPKSMAEVHLPIETYLLDYEHQGKLEVLYSRMRDQCVRDKGFTPPATSVSGERAVGRYVRLWRYYDTRRYAISDAATAREYGYHLPPFTRGSKPISLGSLSKALRNAMLDCGGKAAKRQSVSVGEDKSGFEELATNLRAEDFTHSQSDPRVRDVFRNWSACMAQKGYHYPTPVDAAKDGQWKDSGQRTPEALKAEVTPRETRTAVAEVECVHETNLLGVSFAVEAEYENKDIEKNAEALNKLKARNERAAQKIDELWAQSG</sequence>
<keyword evidence="3" id="KW-1185">Reference proteome</keyword>
<evidence type="ECO:0000313" key="3">
    <source>
        <dbReference type="Proteomes" id="UP000320481"/>
    </source>
</evidence>
<dbReference type="RefSeq" id="WP_146464747.1">
    <property type="nucleotide sequence ID" value="NZ_VOGW01000053.1"/>
</dbReference>
<name>A0A5C6JWC0_9ACTN</name>
<feature type="coiled-coil region" evidence="1">
    <location>
        <begin position="226"/>
        <end position="263"/>
    </location>
</feature>
<proteinExistence type="predicted"/>
<dbReference type="EMBL" id="VOGW01000053">
    <property type="protein sequence ID" value="TWV53592.1"/>
    <property type="molecule type" value="Genomic_DNA"/>
</dbReference>
<reference evidence="2" key="1">
    <citation type="journal article" date="2019" name="Microbiol. Resour. Announc.">
        <title>Draft Genomic Sequences of Streptomyces misionensis and Streptomyces albidoflavus, bacteria applied for phytopathogen biocontrol.</title>
        <authorList>
            <person name="Pylro V."/>
            <person name="Dias A."/>
            <person name="Andreote F."/>
            <person name="Varani A."/>
            <person name="Andreote C."/>
            <person name="Bernardo E."/>
            <person name="Martins T."/>
        </authorList>
    </citation>
    <scope>NUCLEOTIDE SEQUENCE [LARGE SCALE GENOMIC DNA]</scope>
    <source>
        <strain evidence="2">66</strain>
    </source>
</reference>
<gene>
    <name evidence="2" type="ORF">FRZ03_09605</name>
</gene>
<protein>
    <submittedName>
        <fullName evidence="2">Uncharacterized protein</fullName>
    </submittedName>
</protein>
<comment type="caution">
    <text evidence="2">The sequence shown here is derived from an EMBL/GenBank/DDBJ whole genome shotgun (WGS) entry which is preliminary data.</text>
</comment>